<dbReference type="Gene3D" id="3.40.47.10">
    <property type="match status" value="2"/>
</dbReference>
<dbReference type="EMBL" id="NSLI01000003">
    <property type="protein sequence ID" value="PAX08301.1"/>
    <property type="molecule type" value="Genomic_DNA"/>
</dbReference>
<dbReference type="SUPFAM" id="SSF53901">
    <property type="entry name" value="Thiolase-like"/>
    <property type="match status" value="2"/>
</dbReference>
<name>A0A2A2SGZ0_9SPHN</name>
<feature type="domain" description="Chalcone/stilbene synthase C-terminal" evidence="5">
    <location>
        <begin position="222"/>
        <end position="353"/>
    </location>
</feature>
<comment type="caution">
    <text evidence="6">The sequence shown here is derived from an EMBL/GenBank/DDBJ whole genome shotgun (WGS) entry which is preliminary data.</text>
</comment>
<reference evidence="7" key="1">
    <citation type="submission" date="2017-09" db="EMBL/GenBank/DDBJ databases">
        <authorList>
            <person name="Feng G."/>
            <person name="Zhu H."/>
        </authorList>
    </citation>
    <scope>NUCLEOTIDE SEQUENCE [LARGE SCALE GENOMIC DNA]</scope>
    <source>
        <strain evidence="7">1PNM-20</strain>
    </source>
</reference>
<evidence type="ECO:0000259" key="5">
    <source>
        <dbReference type="Pfam" id="PF02797"/>
    </source>
</evidence>
<dbReference type="InterPro" id="IPR012328">
    <property type="entry name" value="Chalcone/stilbene_synt_C"/>
</dbReference>
<comment type="similarity">
    <text evidence="1">Belongs to the thiolase-like superfamily. Chalcone/stilbene synthases family.</text>
</comment>
<proteinExistence type="inferred from homology"/>
<feature type="active site" description="Acyl-thioester intermediate" evidence="3">
    <location>
        <position position="149"/>
    </location>
</feature>
<dbReference type="Pfam" id="PF00195">
    <property type="entry name" value="Chal_sti_synt_N"/>
    <property type="match status" value="1"/>
</dbReference>
<evidence type="ECO:0000313" key="7">
    <source>
        <dbReference type="Proteomes" id="UP000218151"/>
    </source>
</evidence>
<dbReference type="PANTHER" id="PTHR11877:SF46">
    <property type="entry name" value="TYPE III POLYKETIDE SYNTHASE A"/>
    <property type="match status" value="1"/>
</dbReference>
<dbReference type="OrthoDB" id="9786288at2"/>
<accession>A0A2A2SGZ0</accession>
<dbReference type="CDD" id="cd00831">
    <property type="entry name" value="CHS_like"/>
    <property type="match status" value="1"/>
</dbReference>
<dbReference type="InterPro" id="IPR001099">
    <property type="entry name" value="Chalcone/stilbene_synt_N"/>
</dbReference>
<keyword evidence="2" id="KW-0808">Transferase</keyword>
<protein>
    <submittedName>
        <fullName evidence="6">Type III polyketide synthase</fullName>
    </submittedName>
</protein>
<evidence type="ECO:0000313" key="6">
    <source>
        <dbReference type="EMBL" id="PAX08301.1"/>
    </source>
</evidence>
<dbReference type="GO" id="GO:0030639">
    <property type="term" value="P:polyketide biosynthetic process"/>
    <property type="evidence" value="ECO:0007669"/>
    <property type="project" value="TreeGrafter"/>
</dbReference>
<evidence type="ECO:0000259" key="4">
    <source>
        <dbReference type="Pfam" id="PF00195"/>
    </source>
</evidence>
<gene>
    <name evidence="6" type="ORF">CKY28_07585</name>
</gene>
<organism evidence="6 7">
    <name type="scientific">Sphingomonas lenta</name>
    <dbReference type="NCBI Taxonomy" id="1141887"/>
    <lineage>
        <taxon>Bacteria</taxon>
        <taxon>Pseudomonadati</taxon>
        <taxon>Pseudomonadota</taxon>
        <taxon>Alphaproteobacteria</taxon>
        <taxon>Sphingomonadales</taxon>
        <taxon>Sphingomonadaceae</taxon>
        <taxon>Sphingomonas</taxon>
    </lineage>
</organism>
<dbReference type="Pfam" id="PF02797">
    <property type="entry name" value="Chal_sti_synt_C"/>
    <property type="match status" value="1"/>
</dbReference>
<dbReference type="PANTHER" id="PTHR11877">
    <property type="entry name" value="HYDROXYMETHYLGLUTARYL-COA SYNTHASE"/>
    <property type="match status" value="1"/>
</dbReference>
<dbReference type="RefSeq" id="WP_095998544.1">
    <property type="nucleotide sequence ID" value="NZ_NSLI01000003.1"/>
</dbReference>
<dbReference type="Proteomes" id="UP000218151">
    <property type="component" value="Unassembled WGS sequence"/>
</dbReference>
<sequence length="371" mass="39541">MPRLTPYINAVGTAVPPNDVHDVFIDWARDKVEPRALKLFDRMAMRSGIRHRWSVLPATAFQALAEERGFYNGVFPGTAARMEVYAETAPELALEAIADLGERAELGGITHFVVASCTGFVAPGIDQIIARRLGLSPSVERLLVGFMGCYAAVAALRSARHIVRSDPQARVLVVTVELCTLHLQDTGDLESLLAQLQFGDGAAAALVTAEPRGFAIDQPFATTLPESHELIRWNITDQGFVMHLSGEVPNRIAQALSQRAVAEAATGGRAAAELDGWAVHAGGRSILDAVQNAFALAPDKLDASRAVLNDYGNMSSATLMFVLKKLLAGPPVEQGLALAFGPGLAAEGFGFRSAVERPVRRASAEPELTAA</sequence>
<dbReference type="InterPro" id="IPR011141">
    <property type="entry name" value="Polyketide_synthase_type-III"/>
</dbReference>
<evidence type="ECO:0000256" key="3">
    <source>
        <dbReference type="PIRSR" id="PIRSR000451-1"/>
    </source>
</evidence>
<evidence type="ECO:0000256" key="1">
    <source>
        <dbReference type="ARBA" id="ARBA00005531"/>
    </source>
</evidence>
<feature type="domain" description="Chalcone/stilbene synthase N-terminal" evidence="4">
    <location>
        <begin position="9"/>
        <end position="211"/>
    </location>
</feature>
<evidence type="ECO:0000256" key="2">
    <source>
        <dbReference type="ARBA" id="ARBA00022679"/>
    </source>
</evidence>
<dbReference type="InterPro" id="IPR016039">
    <property type="entry name" value="Thiolase-like"/>
</dbReference>
<dbReference type="GO" id="GO:0016747">
    <property type="term" value="F:acyltransferase activity, transferring groups other than amino-acyl groups"/>
    <property type="evidence" value="ECO:0007669"/>
    <property type="project" value="InterPro"/>
</dbReference>
<dbReference type="PIRSF" id="PIRSF000451">
    <property type="entry name" value="PKS_III"/>
    <property type="match status" value="1"/>
</dbReference>
<keyword evidence="7" id="KW-1185">Reference proteome</keyword>
<dbReference type="AlphaFoldDB" id="A0A2A2SGZ0"/>